<name>A0A4C1Z8X1_EUMVA</name>
<dbReference type="EMBL" id="BGZK01001724">
    <property type="protein sequence ID" value="GBP85231.1"/>
    <property type="molecule type" value="Genomic_DNA"/>
</dbReference>
<organism evidence="1 2">
    <name type="scientific">Eumeta variegata</name>
    <name type="common">Bagworm moth</name>
    <name type="synonym">Eumeta japonica</name>
    <dbReference type="NCBI Taxonomy" id="151549"/>
    <lineage>
        <taxon>Eukaryota</taxon>
        <taxon>Metazoa</taxon>
        <taxon>Ecdysozoa</taxon>
        <taxon>Arthropoda</taxon>
        <taxon>Hexapoda</taxon>
        <taxon>Insecta</taxon>
        <taxon>Pterygota</taxon>
        <taxon>Neoptera</taxon>
        <taxon>Endopterygota</taxon>
        <taxon>Lepidoptera</taxon>
        <taxon>Glossata</taxon>
        <taxon>Ditrysia</taxon>
        <taxon>Tineoidea</taxon>
        <taxon>Psychidae</taxon>
        <taxon>Oiketicinae</taxon>
        <taxon>Eumeta</taxon>
    </lineage>
</organism>
<gene>
    <name evidence="1" type="ORF">EVAR_55810_1</name>
</gene>
<dbReference type="InterPro" id="IPR036397">
    <property type="entry name" value="RNaseH_sf"/>
</dbReference>
<evidence type="ECO:0000313" key="2">
    <source>
        <dbReference type="Proteomes" id="UP000299102"/>
    </source>
</evidence>
<proteinExistence type="predicted"/>
<dbReference type="Gene3D" id="3.30.420.10">
    <property type="entry name" value="Ribonuclease H-like superfamily/Ribonuclease H"/>
    <property type="match status" value="1"/>
</dbReference>
<dbReference type="Proteomes" id="UP000299102">
    <property type="component" value="Unassembled WGS sequence"/>
</dbReference>
<accession>A0A4C1Z8X1</accession>
<dbReference type="AlphaFoldDB" id="A0A4C1Z8X1"/>
<protein>
    <recommendedName>
        <fullName evidence="3">Histone-lysine N-methyltransferase SETMAR</fullName>
    </recommendedName>
</protein>
<dbReference type="OrthoDB" id="616263at2759"/>
<keyword evidence="2" id="KW-1185">Reference proteome</keyword>
<sequence length="100" mass="11430">MSFYCKGKTRFGSLLTTADDTQARSRVKRPELINRKGVVFHHYKARLHTSLATQQLLREFEGLEVLPCRSNTCERLFMVIIADVVTTAATDGSKRTLRDR</sequence>
<dbReference type="GO" id="GO:0003676">
    <property type="term" value="F:nucleic acid binding"/>
    <property type="evidence" value="ECO:0007669"/>
    <property type="project" value="InterPro"/>
</dbReference>
<comment type="caution">
    <text evidence="1">The sequence shown here is derived from an EMBL/GenBank/DDBJ whole genome shotgun (WGS) entry which is preliminary data.</text>
</comment>
<reference evidence="1 2" key="1">
    <citation type="journal article" date="2019" name="Commun. Biol.">
        <title>The bagworm genome reveals a unique fibroin gene that provides high tensile strength.</title>
        <authorList>
            <person name="Kono N."/>
            <person name="Nakamura H."/>
            <person name="Ohtoshi R."/>
            <person name="Tomita M."/>
            <person name="Numata K."/>
            <person name="Arakawa K."/>
        </authorList>
    </citation>
    <scope>NUCLEOTIDE SEQUENCE [LARGE SCALE GENOMIC DNA]</scope>
</reference>
<evidence type="ECO:0000313" key="1">
    <source>
        <dbReference type="EMBL" id="GBP85231.1"/>
    </source>
</evidence>
<evidence type="ECO:0008006" key="3">
    <source>
        <dbReference type="Google" id="ProtNLM"/>
    </source>
</evidence>